<keyword evidence="1" id="KW-0472">Membrane</keyword>
<dbReference type="OrthoDB" id="9812349at2"/>
<evidence type="ECO:0000313" key="5">
    <source>
        <dbReference type="Proteomes" id="UP000595942"/>
    </source>
</evidence>
<feature type="transmembrane region" description="Helical" evidence="1">
    <location>
        <begin position="103"/>
        <end position="124"/>
    </location>
</feature>
<feature type="transmembrane region" description="Helical" evidence="1">
    <location>
        <begin position="30"/>
        <end position="55"/>
    </location>
</feature>
<evidence type="ECO:0000256" key="1">
    <source>
        <dbReference type="SAM" id="Phobius"/>
    </source>
</evidence>
<keyword evidence="1" id="KW-0812">Transmembrane</keyword>
<sequence>MEKHVGFGKAFILFWKNYINFKGRSTREEFWWWILWYFIIDLIFLIMGLIGFVLISSSSSAGQLMGTLFLIGAIFLWVLFALVTLVPMLALKIRRFHDTGRKMTIPIIYFVLSNGLSFFANFIPDDFYDITVLAIVFLIFVIVNIILFVYIVIVAALPTRK</sequence>
<keyword evidence="1" id="KW-1133">Transmembrane helix</keyword>
<dbReference type="Proteomes" id="UP000595942">
    <property type="component" value="Chromosome"/>
</dbReference>
<feature type="transmembrane region" description="Helical" evidence="1">
    <location>
        <begin position="130"/>
        <end position="157"/>
    </location>
</feature>
<dbReference type="PANTHER" id="PTHR34980:SF2">
    <property type="entry name" value="INNER MEMBRANE PROTEIN YHAH-RELATED"/>
    <property type="match status" value="1"/>
</dbReference>
<evidence type="ECO:0000313" key="2">
    <source>
        <dbReference type="EMBL" id="QQS81780.1"/>
    </source>
</evidence>
<evidence type="ECO:0000313" key="3">
    <source>
        <dbReference type="EMBL" id="RZI04808.1"/>
    </source>
</evidence>
<dbReference type="EMBL" id="CP068073">
    <property type="protein sequence ID" value="QQS81780.1"/>
    <property type="molecule type" value="Genomic_DNA"/>
</dbReference>
<feature type="transmembrane region" description="Helical" evidence="1">
    <location>
        <begin position="67"/>
        <end position="91"/>
    </location>
</feature>
<dbReference type="AlphaFoldDB" id="A0A143PDR6"/>
<proteinExistence type="predicted"/>
<name>A0A143PDR6_9STAP</name>
<dbReference type="PANTHER" id="PTHR34980">
    <property type="entry name" value="INNER MEMBRANE PROTEIN-RELATED-RELATED"/>
    <property type="match status" value="1"/>
</dbReference>
<protein>
    <submittedName>
        <fullName evidence="3">DUF805 domain-containing protein</fullName>
    </submittedName>
</protein>
<dbReference type="InterPro" id="IPR008523">
    <property type="entry name" value="DUF805"/>
</dbReference>
<reference evidence="3 4" key="1">
    <citation type="submission" date="2018-11" db="EMBL/GenBank/DDBJ databases">
        <title>Genomic profiling of Staphylococcus species from a Poultry farm system in KwaZulu-Natal, South Africa.</title>
        <authorList>
            <person name="Amoako D.G."/>
            <person name="Somboro A.M."/>
            <person name="Abia A.L.K."/>
            <person name="Bester L.A."/>
            <person name="Essack S.Y."/>
        </authorList>
    </citation>
    <scope>NUCLEOTIDE SEQUENCE [LARGE SCALE GENOMIC DNA]</scope>
    <source>
        <strain evidence="3 4">SA11</strain>
    </source>
</reference>
<evidence type="ECO:0000313" key="4">
    <source>
        <dbReference type="Proteomes" id="UP000293854"/>
    </source>
</evidence>
<dbReference type="Proteomes" id="UP000293854">
    <property type="component" value="Unassembled WGS sequence"/>
</dbReference>
<dbReference type="GO" id="GO:0005886">
    <property type="term" value="C:plasma membrane"/>
    <property type="evidence" value="ECO:0007669"/>
    <property type="project" value="TreeGrafter"/>
</dbReference>
<reference evidence="2 5" key="2">
    <citation type="submission" date="2021-01" db="EMBL/GenBank/DDBJ databases">
        <title>FDA dAtabase for Regulatory Grade micrObial Sequences (FDA-ARGOS): Supporting development and validation of Infectious Disease Dx tests.</title>
        <authorList>
            <person name="Sproer C."/>
            <person name="Gronow S."/>
            <person name="Severitt S."/>
            <person name="Schroder I."/>
            <person name="Tallon L."/>
            <person name="Sadzewicz L."/>
            <person name="Zhao X."/>
            <person name="Boylan J."/>
            <person name="Ott S."/>
            <person name="Bowen H."/>
            <person name="Vavikolanu K."/>
            <person name="Mehta A."/>
            <person name="Aluvathingal J."/>
            <person name="Nadendla S."/>
            <person name="Lowell S."/>
            <person name="Myers T."/>
            <person name="Yan Y."/>
            <person name="Sichtig H."/>
        </authorList>
    </citation>
    <scope>NUCLEOTIDE SEQUENCE [LARGE SCALE GENOMIC DNA]</scope>
    <source>
        <strain evidence="2 5">FDAARGOS_1148</strain>
    </source>
</reference>
<organism evidence="3 4">
    <name type="scientific">Staphylococcus condimenti</name>
    <dbReference type="NCBI Taxonomy" id="70255"/>
    <lineage>
        <taxon>Bacteria</taxon>
        <taxon>Bacillati</taxon>
        <taxon>Bacillota</taxon>
        <taxon>Bacilli</taxon>
        <taxon>Bacillales</taxon>
        <taxon>Staphylococcaceae</taxon>
        <taxon>Staphylococcus</taxon>
    </lineage>
</organism>
<dbReference type="RefSeq" id="WP_047131634.1">
    <property type="nucleotide sequence ID" value="NZ_CP015114.1"/>
</dbReference>
<gene>
    <name evidence="3" type="ORF">EIG99_00490</name>
    <name evidence="2" type="ORF">I6J05_07550</name>
</gene>
<dbReference type="GeneID" id="93725867"/>
<dbReference type="EMBL" id="RQTE01000008">
    <property type="protein sequence ID" value="RZI04808.1"/>
    <property type="molecule type" value="Genomic_DNA"/>
</dbReference>
<keyword evidence="5" id="KW-1185">Reference proteome</keyword>
<dbReference type="KEGG" id="scv:A4G25_10925"/>
<dbReference type="Pfam" id="PF05656">
    <property type="entry name" value="DUF805"/>
    <property type="match status" value="1"/>
</dbReference>
<accession>A0A143PDR6</accession>